<sequence length="302" mass="34472">MESETSWTVNAMTSQVLTYVALFLSMVALVKYLLTSRPPANIPPFPAKPYFFLGHLPYFRNGVREKLAEWSDSSGDMFSLYLGRDLTVILNGFDIFHHAFVKHADTLSDRPASFAANLGGEEPNRGIVFASGPVWKEQRTVALHILRSFGMGKNVLASKISEEVSAYLNKLSELNAEPTEVRALTRTAVSNVICSIIVGKRFDYDDDYFVDFVKKMAELFRLSQRTSLFSLLPWLRFLPGDLFKAKERIALYRHVKDFFCRHYIEKTKREDAELNSENFISAYLQEKRRLEKQGQATTLDGI</sequence>
<dbReference type="InterPro" id="IPR050182">
    <property type="entry name" value="Cytochrome_P450_fam2"/>
</dbReference>
<dbReference type="InterPro" id="IPR036396">
    <property type="entry name" value="Cyt_P450_sf"/>
</dbReference>
<dbReference type="PRINTS" id="PR00463">
    <property type="entry name" value="EP450I"/>
</dbReference>
<dbReference type="GO" id="GO:0006805">
    <property type="term" value="P:xenobiotic metabolic process"/>
    <property type="evidence" value="ECO:0007669"/>
    <property type="project" value="TreeGrafter"/>
</dbReference>
<dbReference type="PANTHER" id="PTHR24300">
    <property type="entry name" value="CYTOCHROME P450 508A4-RELATED"/>
    <property type="match status" value="1"/>
</dbReference>
<evidence type="ECO:0000256" key="3">
    <source>
        <dbReference type="ARBA" id="ARBA00023004"/>
    </source>
</evidence>
<keyword evidence="2" id="KW-0479">Metal-binding</keyword>
<protein>
    <submittedName>
        <fullName evidence="5">Cytochrome P450 II f2-like protein II</fullName>
    </submittedName>
</protein>
<gene>
    <name evidence="5" type="ORF">ElyMa_001699900</name>
</gene>
<keyword evidence="4" id="KW-0472">Membrane</keyword>
<name>A0AAV4JU07_9GAST</name>
<evidence type="ECO:0000256" key="2">
    <source>
        <dbReference type="ARBA" id="ARBA00022723"/>
    </source>
</evidence>
<dbReference type="EMBL" id="BMAT01003453">
    <property type="protein sequence ID" value="GFS25905.1"/>
    <property type="molecule type" value="Genomic_DNA"/>
</dbReference>
<organism evidence="5 6">
    <name type="scientific">Elysia marginata</name>
    <dbReference type="NCBI Taxonomy" id="1093978"/>
    <lineage>
        <taxon>Eukaryota</taxon>
        <taxon>Metazoa</taxon>
        <taxon>Spiralia</taxon>
        <taxon>Lophotrochozoa</taxon>
        <taxon>Mollusca</taxon>
        <taxon>Gastropoda</taxon>
        <taxon>Heterobranchia</taxon>
        <taxon>Euthyneura</taxon>
        <taxon>Panpulmonata</taxon>
        <taxon>Sacoglossa</taxon>
        <taxon>Placobranchoidea</taxon>
        <taxon>Plakobranchidae</taxon>
        <taxon>Elysia</taxon>
    </lineage>
</organism>
<dbReference type="GO" id="GO:0008395">
    <property type="term" value="F:steroid hydroxylase activity"/>
    <property type="evidence" value="ECO:0007669"/>
    <property type="project" value="TreeGrafter"/>
</dbReference>
<comment type="similarity">
    <text evidence="1">Belongs to the cytochrome P450 family.</text>
</comment>
<dbReference type="PANTHER" id="PTHR24300:SF403">
    <property type="entry name" value="CYTOCHROME P450 306A1"/>
    <property type="match status" value="1"/>
</dbReference>
<dbReference type="GO" id="GO:0016712">
    <property type="term" value="F:oxidoreductase activity, acting on paired donors, with incorporation or reduction of molecular oxygen, reduced flavin or flavoprotein as one donor, and incorporation of one atom of oxygen"/>
    <property type="evidence" value="ECO:0007669"/>
    <property type="project" value="TreeGrafter"/>
</dbReference>
<evidence type="ECO:0000313" key="6">
    <source>
        <dbReference type="Proteomes" id="UP000762676"/>
    </source>
</evidence>
<proteinExistence type="inferred from homology"/>
<accession>A0AAV4JU07</accession>
<keyword evidence="3" id="KW-0408">Iron</keyword>
<dbReference type="Proteomes" id="UP000762676">
    <property type="component" value="Unassembled WGS sequence"/>
</dbReference>
<keyword evidence="4" id="KW-1133">Transmembrane helix</keyword>
<dbReference type="InterPro" id="IPR002401">
    <property type="entry name" value="Cyt_P450_E_grp-I"/>
</dbReference>
<dbReference type="GO" id="GO:0005506">
    <property type="term" value="F:iron ion binding"/>
    <property type="evidence" value="ECO:0007669"/>
    <property type="project" value="InterPro"/>
</dbReference>
<evidence type="ECO:0000256" key="4">
    <source>
        <dbReference type="SAM" id="Phobius"/>
    </source>
</evidence>
<feature type="transmembrane region" description="Helical" evidence="4">
    <location>
        <begin position="16"/>
        <end position="34"/>
    </location>
</feature>
<dbReference type="Pfam" id="PF00067">
    <property type="entry name" value="p450"/>
    <property type="match status" value="1"/>
</dbReference>
<reference evidence="5 6" key="1">
    <citation type="journal article" date="2021" name="Elife">
        <title>Chloroplast acquisition without the gene transfer in kleptoplastic sea slugs, Plakobranchus ocellatus.</title>
        <authorList>
            <person name="Maeda T."/>
            <person name="Takahashi S."/>
            <person name="Yoshida T."/>
            <person name="Shimamura S."/>
            <person name="Takaki Y."/>
            <person name="Nagai Y."/>
            <person name="Toyoda A."/>
            <person name="Suzuki Y."/>
            <person name="Arimoto A."/>
            <person name="Ishii H."/>
            <person name="Satoh N."/>
            <person name="Nishiyama T."/>
            <person name="Hasebe M."/>
            <person name="Maruyama T."/>
            <person name="Minagawa J."/>
            <person name="Obokata J."/>
            <person name="Shigenobu S."/>
        </authorList>
    </citation>
    <scope>NUCLEOTIDE SEQUENCE [LARGE SCALE GENOMIC DNA]</scope>
</reference>
<keyword evidence="4" id="KW-0812">Transmembrane</keyword>
<dbReference type="GO" id="GO:0020037">
    <property type="term" value="F:heme binding"/>
    <property type="evidence" value="ECO:0007669"/>
    <property type="project" value="InterPro"/>
</dbReference>
<dbReference type="SUPFAM" id="SSF48264">
    <property type="entry name" value="Cytochrome P450"/>
    <property type="match status" value="1"/>
</dbReference>
<evidence type="ECO:0000256" key="1">
    <source>
        <dbReference type="ARBA" id="ARBA00010617"/>
    </source>
</evidence>
<dbReference type="GO" id="GO:0006082">
    <property type="term" value="P:organic acid metabolic process"/>
    <property type="evidence" value="ECO:0007669"/>
    <property type="project" value="TreeGrafter"/>
</dbReference>
<keyword evidence="6" id="KW-1185">Reference proteome</keyword>
<evidence type="ECO:0000313" key="5">
    <source>
        <dbReference type="EMBL" id="GFS25905.1"/>
    </source>
</evidence>
<dbReference type="InterPro" id="IPR001128">
    <property type="entry name" value="Cyt_P450"/>
</dbReference>
<comment type="caution">
    <text evidence="5">The sequence shown here is derived from an EMBL/GenBank/DDBJ whole genome shotgun (WGS) entry which is preliminary data.</text>
</comment>
<dbReference type="Gene3D" id="1.10.630.10">
    <property type="entry name" value="Cytochrome P450"/>
    <property type="match status" value="1"/>
</dbReference>
<dbReference type="AlphaFoldDB" id="A0AAV4JU07"/>
<dbReference type="GO" id="GO:0005737">
    <property type="term" value="C:cytoplasm"/>
    <property type="evidence" value="ECO:0007669"/>
    <property type="project" value="TreeGrafter"/>
</dbReference>